<feature type="transmembrane region" description="Helical" evidence="3">
    <location>
        <begin position="65"/>
        <end position="85"/>
    </location>
</feature>
<dbReference type="Gene3D" id="1.20.120.1760">
    <property type="match status" value="1"/>
</dbReference>
<protein>
    <submittedName>
        <fullName evidence="4">CDP-alcohol phosphatidyltransferase family protein</fullName>
    </submittedName>
</protein>
<dbReference type="InterPro" id="IPR000462">
    <property type="entry name" value="CDP-OH_P_trans"/>
</dbReference>
<keyword evidence="3" id="KW-0472">Membrane</keyword>
<evidence type="ECO:0000313" key="5">
    <source>
        <dbReference type="Proteomes" id="UP000831768"/>
    </source>
</evidence>
<evidence type="ECO:0000256" key="2">
    <source>
        <dbReference type="RuleBase" id="RU003750"/>
    </source>
</evidence>
<dbReference type="GO" id="GO:0016020">
    <property type="term" value="C:membrane"/>
    <property type="evidence" value="ECO:0007669"/>
    <property type="project" value="InterPro"/>
</dbReference>
<dbReference type="AlphaFoldDB" id="A0A8T9ZYY6"/>
<keyword evidence="3" id="KW-1133">Transmembrane helix</keyword>
<comment type="similarity">
    <text evidence="2">Belongs to the CDP-alcohol phosphatidyltransferase class-I family.</text>
</comment>
<keyword evidence="5" id="KW-1185">Reference proteome</keyword>
<feature type="transmembrane region" description="Helical" evidence="3">
    <location>
        <begin position="156"/>
        <end position="176"/>
    </location>
</feature>
<gene>
    <name evidence="4" type="ORF">MW046_08250</name>
</gene>
<evidence type="ECO:0000313" key="4">
    <source>
        <dbReference type="EMBL" id="UPM41961.1"/>
    </source>
</evidence>
<dbReference type="GO" id="GO:0016780">
    <property type="term" value="F:phosphotransferase activity, for other substituted phosphate groups"/>
    <property type="evidence" value="ECO:0007669"/>
    <property type="project" value="InterPro"/>
</dbReference>
<feature type="transmembrane region" description="Helical" evidence="3">
    <location>
        <begin position="124"/>
        <end position="144"/>
    </location>
</feature>
<feature type="transmembrane region" description="Helical" evidence="3">
    <location>
        <begin position="33"/>
        <end position="59"/>
    </location>
</feature>
<keyword evidence="3" id="KW-0812">Transmembrane</keyword>
<dbReference type="InterPro" id="IPR048254">
    <property type="entry name" value="CDP_ALCOHOL_P_TRANSF_CS"/>
</dbReference>
<evidence type="ECO:0000256" key="3">
    <source>
        <dbReference type="SAM" id="Phobius"/>
    </source>
</evidence>
<feature type="transmembrane region" description="Helical" evidence="3">
    <location>
        <begin position="212"/>
        <end position="233"/>
    </location>
</feature>
<feature type="transmembrane region" description="Helical" evidence="3">
    <location>
        <begin position="97"/>
        <end position="118"/>
    </location>
</feature>
<dbReference type="Pfam" id="PF01066">
    <property type="entry name" value="CDP-OH_P_transf"/>
    <property type="match status" value="1"/>
</dbReference>
<keyword evidence="1 2" id="KW-0808">Transferase</keyword>
<dbReference type="InterPro" id="IPR043130">
    <property type="entry name" value="CDP-OH_PTrfase_TM_dom"/>
</dbReference>
<dbReference type="EMBL" id="CP096019">
    <property type="protein sequence ID" value="UPM41961.1"/>
    <property type="molecule type" value="Genomic_DNA"/>
</dbReference>
<evidence type="ECO:0000256" key="1">
    <source>
        <dbReference type="ARBA" id="ARBA00022679"/>
    </source>
</evidence>
<dbReference type="Proteomes" id="UP000831768">
    <property type="component" value="Chromosome"/>
</dbReference>
<dbReference type="PROSITE" id="PS00379">
    <property type="entry name" value="CDP_ALCOHOL_P_TRANSF"/>
    <property type="match status" value="1"/>
</dbReference>
<name>A0A8T9ZYY6_9EURY</name>
<dbReference type="RefSeq" id="WP_247992640.1">
    <property type="nucleotide sequence ID" value="NZ_CP096019.1"/>
</dbReference>
<dbReference type="GeneID" id="71928031"/>
<organism evidence="4 5">
    <name type="scientific">Halocatena salina</name>
    <dbReference type="NCBI Taxonomy" id="2934340"/>
    <lineage>
        <taxon>Archaea</taxon>
        <taxon>Methanobacteriati</taxon>
        <taxon>Methanobacteriota</taxon>
        <taxon>Stenosarchaea group</taxon>
        <taxon>Halobacteria</taxon>
        <taxon>Halobacteriales</taxon>
        <taxon>Natronomonadaceae</taxon>
        <taxon>Halocatena</taxon>
    </lineage>
</organism>
<proteinExistence type="inferred from homology"/>
<accession>A0A8T9ZYY6</accession>
<dbReference type="GO" id="GO:0008654">
    <property type="term" value="P:phospholipid biosynthetic process"/>
    <property type="evidence" value="ECO:0007669"/>
    <property type="project" value="InterPro"/>
</dbReference>
<sequence>MVRMTDKSVVARTVRSIERIGLQRPSPSSRQHILLRLSLADCCSLIGLLFAWAATVLLLSGEPNWAIIVLTGGFAFDKFDGYVARRYECQSDVGPEIDAFLDVFVYLVTGAVLFQTVISPHPVVSVVVGFLIIAVGGLRLLRFTDEGFVVEDGTSYYRGLTVVHTSVLVVGNYFLVAFVDSWNGWLAAGSIVVICPFMLSNYHSKKTVKSQSIVAALGLVAVCLCVAIESGVLSA</sequence>
<reference evidence="4" key="1">
    <citation type="submission" date="2022-04" db="EMBL/GenBank/DDBJ databases">
        <title>Halocatena sp. nov., isolated from a salt lake.</title>
        <authorList>
            <person name="Cui H.-L."/>
        </authorList>
    </citation>
    <scope>NUCLEOTIDE SEQUENCE</scope>
    <source>
        <strain evidence="4">AD-1</strain>
    </source>
</reference>
<dbReference type="KEGG" id="haad:MW046_08250"/>
<feature type="transmembrane region" description="Helical" evidence="3">
    <location>
        <begin position="182"/>
        <end position="200"/>
    </location>
</feature>